<dbReference type="GO" id="GO:0005739">
    <property type="term" value="C:mitochondrion"/>
    <property type="evidence" value="ECO:0007669"/>
    <property type="project" value="TreeGrafter"/>
</dbReference>
<dbReference type="PANTHER" id="PTHR11496">
    <property type="entry name" value="ALCOHOL DEHYDROGENASE"/>
    <property type="match status" value="1"/>
</dbReference>
<dbReference type="OrthoDB" id="339764at2759"/>
<dbReference type="AlphaFoldDB" id="A0A8T9C275"/>
<dbReference type="GO" id="GO:0046872">
    <property type="term" value="F:metal ion binding"/>
    <property type="evidence" value="ECO:0007669"/>
    <property type="project" value="InterPro"/>
</dbReference>
<keyword evidence="1" id="KW-0560">Oxidoreductase</keyword>
<feature type="domain" description="Alcohol dehydrogenase iron-type/glycerol dehydrogenase GldA" evidence="2">
    <location>
        <begin position="36"/>
        <end position="190"/>
    </location>
</feature>
<evidence type="ECO:0000259" key="2">
    <source>
        <dbReference type="Pfam" id="PF00465"/>
    </source>
</evidence>
<dbReference type="SUPFAM" id="SSF56796">
    <property type="entry name" value="Dehydroquinate synthase-like"/>
    <property type="match status" value="1"/>
</dbReference>
<dbReference type="InterPro" id="IPR001670">
    <property type="entry name" value="ADH_Fe/GldA"/>
</dbReference>
<reference evidence="4 5" key="1">
    <citation type="submission" date="2018-05" db="EMBL/GenBank/DDBJ databases">
        <title>Genome sequencing and assembly of the regulated plant pathogen Lachnellula willkommii and related sister species for the development of diagnostic species identification markers.</title>
        <authorList>
            <person name="Giroux E."/>
            <person name="Bilodeau G."/>
        </authorList>
    </citation>
    <scope>NUCLEOTIDE SEQUENCE [LARGE SCALE GENOMIC DNA]</scope>
    <source>
        <strain evidence="4 5">CBS 268.59</strain>
    </source>
</reference>
<dbReference type="PANTHER" id="PTHR11496:SF107">
    <property type="entry name" value="ALCOHOL DEHYDROGENASE, PUTATIVE (AFU_ORTHOLOGUE AFUA_1G06800)-RELATED"/>
    <property type="match status" value="1"/>
</dbReference>
<dbReference type="CDD" id="cd08192">
    <property type="entry name" value="MAR-like"/>
    <property type="match status" value="1"/>
</dbReference>
<dbReference type="Proteomes" id="UP000469558">
    <property type="component" value="Unassembled WGS sequence"/>
</dbReference>
<gene>
    <name evidence="4" type="primary">FUM7_1</name>
    <name evidence="4" type="ORF">LSUE1_G006827</name>
</gene>
<accession>A0A8T9C275</accession>
<protein>
    <submittedName>
        <fullName evidence="4">Dehydrogenase</fullName>
    </submittedName>
</protein>
<dbReference type="InterPro" id="IPR056798">
    <property type="entry name" value="ADH_Fe_C"/>
</dbReference>
<dbReference type="GO" id="GO:0004022">
    <property type="term" value="F:alcohol dehydrogenase (NAD+) activity"/>
    <property type="evidence" value="ECO:0007669"/>
    <property type="project" value="TreeGrafter"/>
</dbReference>
<dbReference type="EMBL" id="QGMK01001203">
    <property type="protein sequence ID" value="TVY71502.1"/>
    <property type="molecule type" value="Genomic_DNA"/>
</dbReference>
<comment type="caution">
    <text evidence="4">The sequence shown here is derived from an EMBL/GenBank/DDBJ whole genome shotgun (WGS) entry which is preliminary data.</text>
</comment>
<dbReference type="Gene3D" id="1.20.1090.10">
    <property type="entry name" value="Dehydroquinate synthase-like - alpha domain"/>
    <property type="match status" value="1"/>
</dbReference>
<keyword evidence="5" id="KW-1185">Reference proteome</keyword>
<evidence type="ECO:0000259" key="3">
    <source>
        <dbReference type="Pfam" id="PF25137"/>
    </source>
</evidence>
<organism evidence="4 5">
    <name type="scientific">Lachnellula suecica</name>
    <dbReference type="NCBI Taxonomy" id="602035"/>
    <lineage>
        <taxon>Eukaryota</taxon>
        <taxon>Fungi</taxon>
        <taxon>Dikarya</taxon>
        <taxon>Ascomycota</taxon>
        <taxon>Pezizomycotina</taxon>
        <taxon>Leotiomycetes</taxon>
        <taxon>Helotiales</taxon>
        <taxon>Lachnaceae</taxon>
        <taxon>Lachnellula</taxon>
    </lineage>
</organism>
<proteinExistence type="predicted"/>
<dbReference type="InterPro" id="IPR039697">
    <property type="entry name" value="Alcohol_dehydrogenase_Fe"/>
</dbReference>
<name>A0A8T9C275_9HELO</name>
<evidence type="ECO:0000313" key="4">
    <source>
        <dbReference type="EMBL" id="TVY71502.1"/>
    </source>
</evidence>
<feature type="domain" description="Fe-containing alcohol dehydrogenase-like C-terminal" evidence="3">
    <location>
        <begin position="203"/>
        <end position="406"/>
    </location>
</feature>
<dbReference type="Pfam" id="PF00465">
    <property type="entry name" value="Fe-ADH"/>
    <property type="match status" value="1"/>
</dbReference>
<dbReference type="Pfam" id="PF25137">
    <property type="entry name" value="ADH_Fe_C"/>
    <property type="match status" value="1"/>
</dbReference>
<sequence>MAAQGEDYRPAFPPKTKPHISTGIPFPEAAAHHITSTYHASKVYIIVSNSISKTENFTLLKKALGDKIVGTRLGIKPHTPWDDLLEIIKDIQTKGADSIITLGAGSLTDGAKVITLALANNVSTLDGLSTLTKEAQTPDLKAPQIPVINIPTSLSGGEYQSLAGATDKRNDHKAGFQHPEMGADLIILDPALSVTTPAQIWLSTGIRAVDHCVEGLCSLDPKAGEQSDKGFTEGLKLLVPNLLITKKNWDAEEPRLKEMMGVIEAMKGVQSGVPMGGSHGIGHQLGPLGVGHGETSCIMLPPILKYNYSHGDEKVKKLQQKVLDVLWGEKAVADVLTSKGLKKETADAGDVVGTVISELGMPRTLKDVGVERSQLDALAENCLKDPWLKTNPVPLTEKKQVLEVLEMVVGDGKSSL</sequence>
<evidence type="ECO:0000256" key="1">
    <source>
        <dbReference type="ARBA" id="ARBA00023002"/>
    </source>
</evidence>
<dbReference type="Gene3D" id="3.40.50.1970">
    <property type="match status" value="1"/>
</dbReference>
<evidence type="ECO:0000313" key="5">
    <source>
        <dbReference type="Proteomes" id="UP000469558"/>
    </source>
</evidence>